<protein>
    <submittedName>
        <fullName evidence="1">Uncharacterized protein</fullName>
    </submittedName>
</protein>
<proteinExistence type="predicted"/>
<accession>A0A0F9JJZ8</accession>
<gene>
    <name evidence="1" type="ORF">LCGC14_1747680</name>
</gene>
<evidence type="ECO:0000313" key="1">
    <source>
        <dbReference type="EMBL" id="KKM06071.1"/>
    </source>
</evidence>
<comment type="caution">
    <text evidence="1">The sequence shown here is derived from an EMBL/GenBank/DDBJ whole genome shotgun (WGS) entry which is preliminary data.</text>
</comment>
<sequence>MSEKRNDFQELKELRILRDMYQTRVDSKFAWSEGKKDKSLMIHYQDMLDSIKIKIAKLENN</sequence>
<dbReference type="AlphaFoldDB" id="A0A0F9JJZ8"/>
<reference evidence="1" key="1">
    <citation type="journal article" date="2015" name="Nature">
        <title>Complex archaea that bridge the gap between prokaryotes and eukaryotes.</title>
        <authorList>
            <person name="Spang A."/>
            <person name="Saw J.H."/>
            <person name="Jorgensen S.L."/>
            <person name="Zaremba-Niedzwiedzka K."/>
            <person name="Martijn J."/>
            <person name="Lind A.E."/>
            <person name="van Eijk R."/>
            <person name="Schleper C."/>
            <person name="Guy L."/>
            <person name="Ettema T.J."/>
        </authorList>
    </citation>
    <scope>NUCLEOTIDE SEQUENCE</scope>
</reference>
<name>A0A0F9JJZ8_9ZZZZ</name>
<organism evidence="1">
    <name type="scientific">marine sediment metagenome</name>
    <dbReference type="NCBI Taxonomy" id="412755"/>
    <lineage>
        <taxon>unclassified sequences</taxon>
        <taxon>metagenomes</taxon>
        <taxon>ecological metagenomes</taxon>
    </lineage>
</organism>
<dbReference type="EMBL" id="LAZR01016078">
    <property type="protein sequence ID" value="KKM06071.1"/>
    <property type="molecule type" value="Genomic_DNA"/>
</dbReference>